<dbReference type="GO" id="GO:0015074">
    <property type="term" value="P:DNA integration"/>
    <property type="evidence" value="ECO:0007669"/>
    <property type="project" value="UniProtKB-KW"/>
</dbReference>
<dbReference type="InterPro" id="IPR010998">
    <property type="entry name" value="Integrase_recombinase_N"/>
</dbReference>
<proteinExistence type="predicted"/>
<dbReference type="AlphaFoldDB" id="A0AAW8ASD1"/>
<evidence type="ECO:0000313" key="6">
    <source>
        <dbReference type="Proteomes" id="UP001244490"/>
    </source>
</evidence>
<feature type="domain" description="Core-binding (CB)" evidence="4">
    <location>
        <begin position="1"/>
        <end position="57"/>
    </location>
</feature>
<keyword evidence="1" id="KW-0229">DNA integration</keyword>
<evidence type="ECO:0000313" key="5">
    <source>
        <dbReference type="EMBL" id="MDP0971997.1"/>
    </source>
</evidence>
<dbReference type="Gene3D" id="1.10.150.130">
    <property type="match status" value="1"/>
</dbReference>
<keyword evidence="2 3" id="KW-0238">DNA-binding</keyword>
<accession>A0AAW8ASD1</accession>
<sequence>DLQDWLDFLEERGRTVVSTSLDSALSLFMVSLHDRGMSPRSMARKSSSLKGFYKFLLREGHVQEDPTELLERPKIGRA</sequence>
<evidence type="ECO:0000256" key="2">
    <source>
        <dbReference type="ARBA" id="ARBA00023125"/>
    </source>
</evidence>
<feature type="non-terminal residue" evidence="5">
    <location>
        <position position="1"/>
    </location>
</feature>
<reference evidence="5" key="1">
    <citation type="submission" date="2023-07" db="EMBL/GenBank/DDBJ databases">
        <authorList>
            <person name="Peng Z."/>
        </authorList>
    </citation>
    <scope>NUCLEOTIDE SEQUENCE</scope>
    <source>
        <strain evidence="5">KP219</strain>
    </source>
</reference>
<dbReference type="Proteomes" id="UP001244490">
    <property type="component" value="Unassembled WGS sequence"/>
</dbReference>
<dbReference type="RefSeq" id="WP_305202928.1">
    <property type="nucleotide sequence ID" value="NZ_JAUUIA010001526.1"/>
</dbReference>
<dbReference type="Pfam" id="PF02899">
    <property type="entry name" value="Phage_int_SAM_1"/>
    <property type="match status" value="1"/>
</dbReference>
<dbReference type="InterPro" id="IPR004107">
    <property type="entry name" value="Integrase_SAM-like_N"/>
</dbReference>
<dbReference type="SUPFAM" id="SSF47823">
    <property type="entry name" value="lambda integrase-like, N-terminal domain"/>
    <property type="match status" value="1"/>
</dbReference>
<dbReference type="InterPro" id="IPR044068">
    <property type="entry name" value="CB"/>
</dbReference>
<name>A0AAW8ASD1_KLEPN</name>
<dbReference type="PROSITE" id="PS51900">
    <property type="entry name" value="CB"/>
    <property type="match status" value="1"/>
</dbReference>
<dbReference type="GO" id="GO:0003677">
    <property type="term" value="F:DNA binding"/>
    <property type="evidence" value="ECO:0007669"/>
    <property type="project" value="UniProtKB-UniRule"/>
</dbReference>
<organism evidence="5 6">
    <name type="scientific">Klebsiella pneumoniae</name>
    <dbReference type="NCBI Taxonomy" id="573"/>
    <lineage>
        <taxon>Bacteria</taxon>
        <taxon>Pseudomonadati</taxon>
        <taxon>Pseudomonadota</taxon>
        <taxon>Gammaproteobacteria</taxon>
        <taxon>Enterobacterales</taxon>
        <taxon>Enterobacteriaceae</taxon>
        <taxon>Klebsiella/Raoultella group</taxon>
        <taxon>Klebsiella</taxon>
        <taxon>Klebsiella pneumoniae complex</taxon>
    </lineage>
</organism>
<dbReference type="EMBL" id="JAUUIA010001526">
    <property type="protein sequence ID" value="MDP0971997.1"/>
    <property type="molecule type" value="Genomic_DNA"/>
</dbReference>
<protein>
    <submittedName>
        <fullName evidence="5">Site-specific integrase</fullName>
    </submittedName>
</protein>
<feature type="non-terminal residue" evidence="5">
    <location>
        <position position="78"/>
    </location>
</feature>
<evidence type="ECO:0000256" key="3">
    <source>
        <dbReference type="PROSITE-ProRule" id="PRU01248"/>
    </source>
</evidence>
<gene>
    <name evidence="5" type="ORF">Q6294_34260</name>
</gene>
<comment type="caution">
    <text evidence="5">The sequence shown here is derived from an EMBL/GenBank/DDBJ whole genome shotgun (WGS) entry which is preliminary data.</text>
</comment>
<evidence type="ECO:0000256" key="1">
    <source>
        <dbReference type="ARBA" id="ARBA00022908"/>
    </source>
</evidence>
<evidence type="ECO:0000259" key="4">
    <source>
        <dbReference type="PROSITE" id="PS51900"/>
    </source>
</evidence>